<protein>
    <submittedName>
        <fullName evidence="2">Uncharacterized protein</fullName>
    </submittedName>
</protein>
<feature type="compositionally biased region" description="Basic and acidic residues" evidence="1">
    <location>
        <begin position="61"/>
        <end position="74"/>
    </location>
</feature>
<feature type="region of interest" description="Disordered" evidence="1">
    <location>
        <begin position="367"/>
        <end position="387"/>
    </location>
</feature>
<evidence type="ECO:0000313" key="3">
    <source>
        <dbReference type="Proteomes" id="UP000041254"/>
    </source>
</evidence>
<dbReference type="InParanoid" id="A0A0G4EEW1"/>
<sequence>MFALCRISKPDKDDELLIKGSVKDAAGLNTWRPPEARTGKSDARRSFRRHRRPEEPASDSAVRKEDGEDVRGGDKSVGFSEPKSDEEDKKPEQKEHVRFLTPGEEAPSAPTPSSDQPTRRGGLKKATGAILLAATLAKPQQQVPQEPGELVKFDALLSVKTASVNDPALPLLQAPVRVTDVEDPILLLGGGRRRRKRTLREGETEEMEALGLSGGIDGDSNQLFLKVQVQRQMEEFVRTYTPGVMLQKLVGSHAYYRRRVYLDMDRRALVLQGAKGASRYPFSEMMEVTLDNRETIQEQGQRRGSVIIQRRGSVTRSRTYVESVVTVNMRRVPGLLQKKKLVLVFPTAQKATDFAACVNFLASTLNPHKGAGGQPSQRSMQASAFTM</sequence>
<organism evidence="2 3">
    <name type="scientific">Vitrella brassicaformis (strain CCMP3155)</name>
    <dbReference type="NCBI Taxonomy" id="1169540"/>
    <lineage>
        <taxon>Eukaryota</taxon>
        <taxon>Sar</taxon>
        <taxon>Alveolata</taxon>
        <taxon>Colpodellida</taxon>
        <taxon>Vitrellaceae</taxon>
        <taxon>Vitrella</taxon>
    </lineage>
</organism>
<evidence type="ECO:0000256" key="1">
    <source>
        <dbReference type="SAM" id="MobiDB-lite"/>
    </source>
</evidence>
<dbReference type="EMBL" id="CDMY01000212">
    <property type="protein sequence ID" value="CEL94233.1"/>
    <property type="molecule type" value="Genomic_DNA"/>
</dbReference>
<keyword evidence="3" id="KW-1185">Reference proteome</keyword>
<accession>A0A0G4EEW1</accession>
<gene>
    <name evidence="2" type="ORF">Vbra_7209</name>
</gene>
<feature type="region of interest" description="Disordered" evidence="1">
    <location>
        <begin position="19"/>
        <end position="123"/>
    </location>
</feature>
<proteinExistence type="predicted"/>
<feature type="compositionally biased region" description="Basic and acidic residues" evidence="1">
    <location>
        <begin position="34"/>
        <end position="45"/>
    </location>
</feature>
<feature type="compositionally biased region" description="Polar residues" evidence="1">
    <location>
        <begin position="374"/>
        <end position="387"/>
    </location>
</feature>
<reference evidence="2 3" key="1">
    <citation type="submission" date="2014-11" db="EMBL/GenBank/DDBJ databases">
        <authorList>
            <person name="Zhu J."/>
            <person name="Qi W."/>
            <person name="Song R."/>
        </authorList>
    </citation>
    <scope>NUCLEOTIDE SEQUENCE [LARGE SCALE GENOMIC DNA]</scope>
</reference>
<dbReference type="AlphaFoldDB" id="A0A0G4EEW1"/>
<feature type="compositionally biased region" description="Basic and acidic residues" evidence="1">
    <location>
        <begin position="82"/>
        <end position="98"/>
    </location>
</feature>
<dbReference type="Proteomes" id="UP000041254">
    <property type="component" value="Unassembled WGS sequence"/>
</dbReference>
<name>A0A0G4EEW1_VITBC</name>
<dbReference type="VEuPathDB" id="CryptoDB:Vbra_7209"/>
<evidence type="ECO:0000313" key="2">
    <source>
        <dbReference type="EMBL" id="CEL94233.1"/>
    </source>
</evidence>